<dbReference type="NCBIfam" id="NF040570">
    <property type="entry name" value="guided_TnpB"/>
    <property type="match status" value="1"/>
</dbReference>
<reference evidence="7 8" key="2">
    <citation type="submission" date="2008-10" db="EMBL/GenBank/DDBJ databases">
        <title>Draft genome sequence of Clostridium hiranonis (DSM 13275).</title>
        <authorList>
            <person name="Sudarsanam P."/>
            <person name="Ley R."/>
            <person name="Guruge J."/>
            <person name="Turnbaugh P.J."/>
            <person name="Mahowald M."/>
            <person name="Liep D."/>
            <person name="Gordon J."/>
        </authorList>
    </citation>
    <scope>NUCLEOTIDE SEQUENCE [LARGE SCALE GENOMIC DNA]</scope>
    <source>
        <strain evidence="7 8">DSM 13275</strain>
    </source>
</reference>
<feature type="domain" description="Probable transposase IS891/IS1136/IS1341" evidence="5">
    <location>
        <begin position="173"/>
        <end position="288"/>
    </location>
</feature>
<evidence type="ECO:0000313" key="7">
    <source>
        <dbReference type="EMBL" id="EEA84535.1"/>
    </source>
</evidence>
<dbReference type="GO" id="GO:0032196">
    <property type="term" value="P:transposition"/>
    <property type="evidence" value="ECO:0007669"/>
    <property type="project" value="UniProtKB-KW"/>
</dbReference>
<accession>B6G0W0</accession>
<evidence type="ECO:0000259" key="6">
    <source>
        <dbReference type="Pfam" id="PF07282"/>
    </source>
</evidence>
<proteinExistence type="inferred from homology"/>
<keyword evidence="8" id="KW-1185">Reference proteome</keyword>
<dbReference type="RefSeq" id="WP_006440626.1">
    <property type="nucleotide sequence ID" value="NZ_DS995358.1"/>
</dbReference>
<dbReference type="STRING" id="500633.CLOHIR_01766"/>
<name>B6G0W0_PEPHT</name>
<keyword evidence="3" id="KW-0238">DNA-binding</keyword>
<evidence type="ECO:0000256" key="2">
    <source>
        <dbReference type="ARBA" id="ARBA00022578"/>
    </source>
</evidence>
<evidence type="ECO:0000256" key="3">
    <source>
        <dbReference type="ARBA" id="ARBA00023125"/>
    </source>
</evidence>
<dbReference type="Pfam" id="PF07282">
    <property type="entry name" value="Cas12f1-like_TNB"/>
    <property type="match status" value="1"/>
</dbReference>
<evidence type="ECO:0000256" key="1">
    <source>
        <dbReference type="ARBA" id="ARBA00008761"/>
    </source>
</evidence>
<sequence length="414" mass="48503">MYLTIKQQLKKLKKDEYLTLRELSHIAKNLANEALYNIRQVYFKEDKYLSYNENYNLLKESKNYKLLNSNMAQQIIKEVDGSFKSFLALLKLSKKGEYNNKINIPKYLAKDDFSTLIIGFVRIKDNKLKIPYSYQFRKNHNYIEIKIPPILRDKKIKEIRIVPKAKARFFEIQYIYEVTEIQMKLNKNKALAIDFGVNNLATCVTSSGESFIIDGRKLKSINQWYNKENSRLESIRVKQGYENKTNRQNKNTIKRNNRVNDYISKSAKLILNYCIKNKIDCIVCGYNSNFQKDNNIGKINNQNFYNIPFGRLYKKIEYLSKLYGIKFITQEESYTSKASFLDGDFIPILEENDNKRIKFSGKRIKRGLYQAKNGELINADVNAALNILVKSKVVSLDRLYCSGELNTPLRIKVS</sequence>
<evidence type="ECO:0000256" key="4">
    <source>
        <dbReference type="ARBA" id="ARBA00023172"/>
    </source>
</evidence>
<dbReference type="InterPro" id="IPR010095">
    <property type="entry name" value="Cas12f1-like_TNB"/>
</dbReference>
<dbReference type="InterPro" id="IPR001959">
    <property type="entry name" value="Transposase"/>
</dbReference>
<evidence type="ECO:0000259" key="5">
    <source>
        <dbReference type="Pfam" id="PF01385"/>
    </source>
</evidence>
<keyword evidence="4" id="KW-0233">DNA recombination</keyword>
<keyword evidence="2" id="KW-0815">Transposition</keyword>
<dbReference type="OrthoDB" id="442799at2"/>
<dbReference type="HOGENOM" id="CLU_032903_16_0_9"/>
<dbReference type="Pfam" id="PF01385">
    <property type="entry name" value="OrfB_IS605"/>
    <property type="match status" value="1"/>
</dbReference>
<feature type="domain" description="Cas12f1-like TNB" evidence="6">
    <location>
        <begin position="309"/>
        <end position="387"/>
    </location>
</feature>
<evidence type="ECO:0000313" key="8">
    <source>
        <dbReference type="Proteomes" id="UP000003178"/>
    </source>
</evidence>
<dbReference type="AlphaFoldDB" id="B6G0W0"/>
<reference evidence="7 8" key="1">
    <citation type="submission" date="2008-09" db="EMBL/GenBank/DDBJ databases">
        <authorList>
            <person name="Fulton L."/>
            <person name="Clifton S."/>
            <person name="Fulton B."/>
            <person name="Xu J."/>
            <person name="Minx P."/>
            <person name="Pepin K.H."/>
            <person name="Johnson M."/>
            <person name="Thiruvilangam P."/>
            <person name="Bhonagiri V."/>
            <person name="Nash W.E."/>
            <person name="Mardis E.R."/>
            <person name="Wilson R.K."/>
        </authorList>
    </citation>
    <scope>NUCLEOTIDE SEQUENCE [LARGE SCALE GENOMIC DNA]</scope>
    <source>
        <strain evidence="7 8">DSM 13275</strain>
    </source>
</reference>
<dbReference type="GO" id="GO:0006310">
    <property type="term" value="P:DNA recombination"/>
    <property type="evidence" value="ECO:0007669"/>
    <property type="project" value="UniProtKB-KW"/>
</dbReference>
<dbReference type="EMBL" id="ABWP01000070">
    <property type="protein sequence ID" value="EEA84535.1"/>
    <property type="molecule type" value="Genomic_DNA"/>
</dbReference>
<organism evidence="7 8">
    <name type="scientific">Peptacetobacter hiranonis (strain DSM 13275 / JCM 10541 / KCTC 15199 / TO-931)</name>
    <name type="common">Clostridium hiranonis</name>
    <dbReference type="NCBI Taxonomy" id="500633"/>
    <lineage>
        <taxon>Bacteria</taxon>
        <taxon>Bacillati</taxon>
        <taxon>Bacillota</taxon>
        <taxon>Clostridia</taxon>
        <taxon>Peptostreptococcales</taxon>
        <taxon>Peptostreptococcaceae</taxon>
        <taxon>Peptacetobacter</taxon>
    </lineage>
</organism>
<dbReference type="GO" id="GO:0003677">
    <property type="term" value="F:DNA binding"/>
    <property type="evidence" value="ECO:0007669"/>
    <property type="project" value="UniProtKB-KW"/>
</dbReference>
<comment type="caution">
    <text evidence="7">The sequence shown here is derived from an EMBL/GenBank/DDBJ whole genome shotgun (WGS) entry which is preliminary data.</text>
</comment>
<dbReference type="eggNOG" id="COG0675">
    <property type="taxonomic scope" value="Bacteria"/>
</dbReference>
<dbReference type="NCBIfam" id="TIGR01766">
    <property type="entry name" value="IS200/IS605 family accessory protein TnpB-like domain"/>
    <property type="match status" value="1"/>
</dbReference>
<protein>
    <submittedName>
        <fullName evidence="7">Transposase, IS605 OrfB family</fullName>
    </submittedName>
</protein>
<comment type="similarity">
    <text evidence="1">In the C-terminal section; belongs to the transposase 35 family.</text>
</comment>
<dbReference type="Proteomes" id="UP000003178">
    <property type="component" value="Unassembled WGS sequence"/>
</dbReference>
<gene>
    <name evidence="7" type="ORF">CLOHIR_01766</name>
</gene>